<feature type="compositionally biased region" description="Gly residues" evidence="1">
    <location>
        <begin position="264"/>
        <end position="308"/>
    </location>
</feature>
<keyword evidence="2" id="KW-0472">Membrane</keyword>
<dbReference type="Pfam" id="PF14358">
    <property type="entry name" value="DUF4405"/>
    <property type="match status" value="1"/>
</dbReference>
<evidence type="ECO:0000313" key="4">
    <source>
        <dbReference type="EMBL" id="MBP3192045.1"/>
    </source>
</evidence>
<feature type="compositionally biased region" description="Basic and acidic residues" evidence="1">
    <location>
        <begin position="200"/>
        <end position="216"/>
    </location>
</feature>
<feature type="compositionally biased region" description="Gly residues" evidence="1">
    <location>
        <begin position="163"/>
        <end position="177"/>
    </location>
</feature>
<feature type="transmembrane region" description="Helical" evidence="2">
    <location>
        <begin position="120"/>
        <end position="144"/>
    </location>
</feature>
<dbReference type="AlphaFoldDB" id="A0A8J7RJP4"/>
<name>A0A8J7RJP4_9BACT</name>
<dbReference type="Proteomes" id="UP000673975">
    <property type="component" value="Unassembled WGS sequence"/>
</dbReference>
<keyword evidence="2" id="KW-1133">Transmembrane helix</keyword>
<organism evidence="4 5">
    <name type="scientific">Natronogracilivirga saccharolytica</name>
    <dbReference type="NCBI Taxonomy" id="2812953"/>
    <lineage>
        <taxon>Bacteria</taxon>
        <taxon>Pseudomonadati</taxon>
        <taxon>Balneolota</taxon>
        <taxon>Balneolia</taxon>
        <taxon>Balneolales</taxon>
        <taxon>Cyclonatronaceae</taxon>
        <taxon>Natronogracilivirga</taxon>
    </lineage>
</organism>
<keyword evidence="5" id="KW-1185">Reference proteome</keyword>
<gene>
    <name evidence="4" type="ORF">NATSA_05160</name>
</gene>
<feature type="compositionally biased region" description="Gly residues" evidence="1">
    <location>
        <begin position="230"/>
        <end position="244"/>
    </location>
</feature>
<feature type="transmembrane region" description="Helical" evidence="2">
    <location>
        <begin position="12"/>
        <end position="35"/>
    </location>
</feature>
<protein>
    <submittedName>
        <fullName evidence="4">DUF4405 domain-containing protein</fullName>
    </submittedName>
</protein>
<accession>A0A8J7RJP4</accession>
<evidence type="ECO:0000313" key="5">
    <source>
        <dbReference type="Proteomes" id="UP000673975"/>
    </source>
</evidence>
<feature type="domain" description="Flavinylation-associated cytochrome" evidence="3">
    <location>
        <begin position="13"/>
        <end position="80"/>
    </location>
</feature>
<proteinExistence type="predicted"/>
<dbReference type="InterPro" id="IPR025517">
    <property type="entry name" value="DUF4405"/>
</dbReference>
<feature type="compositionally biased region" description="Basic and acidic residues" evidence="1">
    <location>
        <begin position="245"/>
        <end position="263"/>
    </location>
</feature>
<keyword evidence="2" id="KW-0812">Transmembrane</keyword>
<sequence>MNQYSRPFSIRGFVSLLMAFTFLGLAVSGVIMYMAPPCGIAGQTGWTMLSLTKVQWVSLHQVTALIILVLAVIHLFVYNWKTFMCYFRNMKSKRRRQIEKQQEMELNDSKIRIIRIPREVYLSLLAAVVLYAGALTLMPPFGWLHEGSEIIEDRYRKEAPAGSGRGQGYGDQQGYGLGDRDGRTQREMAVNSSAVILPSDRTDSDESDGEQARTGRGDVTGEGQHDGSGLRDGSGEGLQDGTGEGVRDGSGEGLRDGSGRGARDGSGGGLRDGSGQGLRDGSGAGLRNGSGEGARIGSGEGLRDGSGVGQQDSIGEGLRDGSGEGQQDSTGEGLRDGSGGGLQDGSGEGVRDGSGEERRDSSGIGRGEDGSGEGRGEGQGRRDGSGNRDGQNVS</sequence>
<reference evidence="4" key="1">
    <citation type="submission" date="2021-02" db="EMBL/GenBank/DDBJ databases">
        <title>Natronogracilivirga saccharolytica gen. nov. sp. nov. a new anaerobic, haloalkiliphilic carbohydrate-fermenting bacterium from soda lake and proposing of Cyclonatronumiaceae fam. nov. in the phylum Balneolaeota.</title>
        <authorList>
            <person name="Zhilina T.N."/>
            <person name="Sorokin D.Y."/>
            <person name="Zavarzina D.G."/>
            <person name="Toshchakov S.V."/>
            <person name="Kublanov I.V."/>
        </authorList>
    </citation>
    <scope>NUCLEOTIDE SEQUENCE</scope>
    <source>
        <strain evidence="4">Z-1702</strain>
    </source>
</reference>
<evidence type="ECO:0000256" key="2">
    <source>
        <dbReference type="SAM" id="Phobius"/>
    </source>
</evidence>
<evidence type="ECO:0000256" key="1">
    <source>
        <dbReference type="SAM" id="MobiDB-lite"/>
    </source>
</evidence>
<evidence type="ECO:0000259" key="3">
    <source>
        <dbReference type="Pfam" id="PF14358"/>
    </source>
</evidence>
<dbReference type="EMBL" id="JAFIDN010000003">
    <property type="protein sequence ID" value="MBP3192045.1"/>
    <property type="molecule type" value="Genomic_DNA"/>
</dbReference>
<dbReference type="RefSeq" id="WP_210510942.1">
    <property type="nucleotide sequence ID" value="NZ_JAFIDN010000003.1"/>
</dbReference>
<comment type="caution">
    <text evidence="4">The sequence shown here is derived from an EMBL/GenBank/DDBJ whole genome shotgun (WGS) entry which is preliminary data.</text>
</comment>
<feature type="compositionally biased region" description="Gly residues" evidence="1">
    <location>
        <begin position="336"/>
        <end position="348"/>
    </location>
</feature>
<feature type="region of interest" description="Disordered" evidence="1">
    <location>
        <begin position="159"/>
        <end position="394"/>
    </location>
</feature>
<feature type="transmembrane region" description="Helical" evidence="2">
    <location>
        <begin position="55"/>
        <end position="80"/>
    </location>
</feature>
<feature type="compositionally biased region" description="Basic and acidic residues" evidence="1">
    <location>
        <begin position="349"/>
        <end position="386"/>
    </location>
</feature>